<dbReference type="InterPro" id="IPR000374">
    <property type="entry name" value="PC_trans"/>
</dbReference>
<comment type="catalytic activity">
    <reaction evidence="1 18">
        <text>a 1,2-diacyl-sn-glycero-3-phosphate + CTP + H(+) = a CDP-1,2-diacyl-sn-glycerol + diphosphate</text>
        <dbReference type="Rhea" id="RHEA:16229"/>
        <dbReference type="ChEBI" id="CHEBI:15378"/>
        <dbReference type="ChEBI" id="CHEBI:33019"/>
        <dbReference type="ChEBI" id="CHEBI:37563"/>
        <dbReference type="ChEBI" id="CHEBI:58332"/>
        <dbReference type="ChEBI" id="CHEBI:58608"/>
        <dbReference type="EC" id="2.7.7.41"/>
    </reaction>
</comment>
<evidence type="ECO:0000256" key="6">
    <source>
        <dbReference type="ARBA" id="ARBA00012487"/>
    </source>
</evidence>
<dbReference type="Pfam" id="PF01148">
    <property type="entry name" value="CTP_transf_1"/>
    <property type="match status" value="1"/>
</dbReference>
<evidence type="ECO:0000256" key="15">
    <source>
        <dbReference type="ARBA" id="ARBA00023136"/>
    </source>
</evidence>
<sequence>MPKLGNLASRFAVALIAVPALSFIFYSENPVYTWLFISAASLIASHEFFSMTLSDRGDRNASLLLSFVAASALFWLDPAALAASTDNRALMASSGPLAIFLGTVPIAIYYLFRFGDVKTVAARAAASITGIFYVGLLFSFVPLVKRDFGPDGGDVMVFLLLIAWMGDTGAYFAGRFLGKRKLYPAVSPNKTWAGAIGGLLMSLLSCAVMKLVVIELRDPPSLMHALTWFDVCALAIPGAMLGQIGDLFESLIKRSTGVKDSGSLLPGHGGILDRIDAVLFITPYVYLYLTLRGFGG</sequence>
<dbReference type="GO" id="GO:0004605">
    <property type="term" value="F:phosphatidate cytidylyltransferase activity"/>
    <property type="evidence" value="ECO:0007669"/>
    <property type="project" value="UniProtKB-EC"/>
</dbReference>
<protein>
    <recommendedName>
        <fullName evidence="7 18">Phosphatidate cytidylyltransferase</fullName>
        <ecNumber evidence="6 18">2.7.7.41</ecNumber>
    </recommendedName>
</protein>
<evidence type="ECO:0000256" key="17">
    <source>
        <dbReference type="ARBA" id="ARBA00023264"/>
    </source>
</evidence>
<evidence type="ECO:0000256" key="12">
    <source>
        <dbReference type="ARBA" id="ARBA00022695"/>
    </source>
</evidence>
<evidence type="ECO:0000313" key="20">
    <source>
        <dbReference type="EMBL" id="ACY13125.1"/>
    </source>
</evidence>
<dbReference type="HOGENOM" id="CLU_037294_3_1_7"/>
<dbReference type="UniPathway" id="UPA00557">
    <property type="reaction ID" value="UER00614"/>
</dbReference>
<feature type="transmembrane region" description="Helical" evidence="19">
    <location>
        <begin position="193"/>
        <end position="213"/>
    </location>
</feature>
<feature type="transmembrane region" description="Helical" evidence="19">
    <location>
        <begin position="7"/>
        <end position="25"/>
    </location>
</feature>
<keyword evidence="12 18" id="KW-0548">Nucleotidyltransferase</keyword>
<evidence type="ECO:0000256" key="7">
    <source>
        <dbReference type="ARBA" id="ARBA00019373"/>
    </source>
</evidence>
<comment type="pathway">
    <text evidence="4">Lipid metabolism.</text>
</comment>
<keyword evidence="9" id="KW-0444">Lipid biosynthesis</keyword>
<dbReference type="PANTHER" id="PTHR46382:SF1">
    <property type="entry name" value="PHOSPHATIDATE CYTIDYLYLTRANSFERASE"/>
    <property type="match status" value="1"/>
</dbReference>
<evidence type="ECO:0000256" key="8">
    <source>
        <dbReference type="ARBA" id="ARBA00022475"/>
    </source>
</evidence>
<evidence type="ECO:0000256" key="4">
    <source>
        <dbReference type="ARBA" id="ARBA00005189"/>
    </source>
</evidence>
<keyword evidence="13 19" id="KW-1133">Transmembrane helix</keyword>
<evidence type="ECO:0000256" key="9">
    <source>
        <dbReference type="ARBA" id="ARBA00022516"/>
    </source>
</evidence>
<dbReference type="STRING" id="502025.Hoch_0485"/>
<evidence type="ECO:0000256" key="5">
    <source>
        <dbReference type="ARBA" id="ARBA00010185"/>
    </source>
</evidence>
<comment type="pathway">
    <text evidence="3 18">Phospholipid metabolism; CDP-diacylglycerol biosynthesis; CDP-diacylglycerol from sn-glycerol 3-phosphate: step 3/3.</text>
</comment>
<evidence type="ECO:0000256" key="19">
    <source>
        <dbReference type="SAM" id="Phobius"/>
    </source>
</evidence>
<dbReference type="RefSeq" id="WP_012825752.1">
    <property type="nucleotide sequence ID" value="NC_013440.1"/>
</dbReference>
<keyword evidence="21" id="KW-1185">Reference proteome</keyword>
<keyword evidence="10 18" id="KW-0808">Transferase</keyword>
<dbReference type="OrthoDB" id="9799199at2"/>
<organism evidence="20 21">
    <name type="scientific">Haliangium ochraceum (strain DSM 14365 / JCM 11303 / SMP-2)</name>
    <dbReference type="NCBI Taxonomy" id="502025"/>
    <lineage>
        <taxon>Bacteria</taxon>
        <taxon>Pseudomonadati</taxon>
        <taxon>Myxococcota</taxon>
        <taxon>Polyangia</taxon>
        <taxon>Haliangiales</taxon>
        <taxon>Kofleriaceae</taxon>
        <taxon>Haliangium</taxon>
    </lineage>
</organism>
<evidence type="ECO:0000256" key="1">
    <source>
        <dbReference type="ARBA" id="ARBA00001698"/>
    </source>
</evidence>
<evidence type="ECO:0000256" key="11">
    <source>
        <dbReference type="ARBA" id="ARBA00022692"/>
    </source>
</evidence>
<evidence type="ECO:0000256" key="3">
    <source>
        <dbReference type="ARBA" id="ARBA00005119"/>
    </source>
</evidence>
<dbReference type="AlphaFoldDB" id="D0LK91"/>
<keyword evidence="17" id="KW-1208">Phospholipid metabolism</keyword>
<dbReference type="PROSITE" id="PS01315">
    <property type="entry name" value="CDS"/>
    <property type="match status" value="1"/>
</dbReference>
<dbReference type="Proteomes" id="UP000001880">
    <property type="component" value="Chromosome"/>
</dbReference>
<name>D0LK91_HALO1</name>
<dbReference type="GO" id="GO:0005886">
    <property type="term" value="C:plasma membrane"/>
    <property type="evidence" value="ECO:0007669"/>
    <property type="project" value="UniProtKB-SubCell"/>
</dbReference>
<keyword evidence="16" id="KW-0594">Phospholipid biosynthesis</keyword>
<gene>
    <name evidence="20" type="ordered locus">Hoch_0485</name>
</gene>
<evidence type="ECO:0000256" key="16">
    <source>
        <dbReference type="ARBA" id="ARBA00023209"/>
    </source>
</evidence>
<comment type="similarity">
    <text evidence="5 18">Belongs to the CDS family.</text>
</comment>
<feature type="transmembrane region" description="Helical" evidence="19">
    <location>
        <begin position="31"/>
        <end position="49"/>
    </location>
</feature>
<comment type="subcellular location">
    <subcellularLocation>
        <location evidence="2">Cell membrane</location>
        <topology evidence="2">Multi-pass membrane protein</topology>
    </subcellularLocation>
</comment>
<keyword evidence="11 18" id="KW-0812">Transmembrane</keyword>
<feature type="transmembrane region" description="Helical" evidence="19">
    <location>
        <begin position="155"/>
        <end position="173"/>
    </location>
</feature>
<keyword evidence="15 19" id="KW-0472">Membrane</keyword>
<feature type="transmembrane region" description="Helical" evidence="19">
    <location>
        <begin position="61"/>
        <end position="83"/>
    </location>
</feature>
<evidence type="ECO:0000256" key="13">
    <source>
        <dbReference type="ARBA" id="ARBA00022989"/>
    </source>
</evidence>
<dbReference type="GO" id="GO:0016024">
    <property type="term" value="P:CDP-diacylglycerol biosynthetic process"/>
    <property type="evidence" value="ECO:0007669"/>
    <property type="project" value="UniProtKB-UniPathway"/>
</dbReference>
<feature type="transmembrane region" description="Helical" evidence="19">
    <location>
        <begin position="124"/>
        <end position="143"/>
    </location>
</feature>
<evidence type="ECO:0000256" key="10">
    <source>
        <dbReference type="ARBA" id="ARBA00022679"/>
    </source>
</evidence>
<evidence type="ECO:0000256" key="18">
    <source>
        <dbReference type="RuleBase" id="RU003938"/>
    </source>
</evidence>
<reference evidence="20 21" key="1">
    <citation type="journal article" date="2010" name="Stand. Genomic Sci.">
        <title>Complete genome sequence of Haliangium ochraceum type strain (SMP-2).</title>
        <authorList>
            <consortium name="US DOE Joint Genome Institute (JGI-PGF)"/>
            <person name="Ivanova N."/>
            <person name="Daum C."/>
            <person name="Lang E."/>
            <person name="Abt B."/>
            <person name="Kopitz M."/>
            <person name="Saunders E."/>
            <person name="Lapidus A."/>
            <person name="Lucas S."/>
            <person name="Glavina Del Rio T."/>
            <person name="Nolan M."/>
            <person name="Tice H."/>
            <person name="Copeland A."/>
            <person name="Cheng J.F."/>
            <person name="Chen F."/>
            <person name="Bruce D."/>
            <person name="Goodwin L."/>
            <person name="Pitluck S."/>
            <person name="Mavromatis K."/>
            <person name="Pati A."/>
            <person name="Mikhailova N."/>
            <person name="Chen A."/>
            <person name="Palaniappan K."/>
            <person name="Land M."/>
            <person name="Hauser L."/>
            <person name="Chang Y.J."/>
            <person name="Jeffries C.D."/>
            <person name="Detter J.C."/>
            <person name="Brettin T."/>
            <person name="Rohde M."/>
            <person name="Goker M."/>
            <person name="Bristow J."/>
            <person name="Markowitz V."/>
            <person name="Eisen J.A."/>
            <person name="Hugenholtz P."/>
            <person name="Kyrpides N.C."/>
            <person name="Klenk H.P."/>
        </authorList>
    </citation>
    <scope>NUCLEOTIDE SEQUENCE [LARGE SCALE GENOMIC DNA]</scope>
    <source>
        <strain evidence="21">DSM 14365 / CIP 107738 / JCM 11303 / AJ 13395 / SMP-2</strain>
    </source>
</reference>
<dbReference type="EMBL" id="CP001804">
    <property type="protein sequence ID" value="ACY13125.1"/>
    <property type="molecule type" value="Genomic_DNA"/>
</dbReference>
<dbReference type="eggNOG" id="COG4589">
    <property type="taxonomic scope" value="Bacteria"/>
</dbReference>
<keyword evidence="14" id="KW-0443">Lipid metabolism</keyword>
<dbReference type="PANTHER" id="PTHR46382">
    <property type="entry name" value="PHOSPHATIDATE CYTIDYLYLTRANSFERASE"/>
    <property type="match status" value="1"/>
</dbReference>
<keyword evidence="8" id="KW-1003">Cell membrane</keyword>
<evidence type="ECO:0000313" key="21">
    <source>
        <dbReference type="Proteomes" id="UP000001880"/>
    </source>
</evidence>
<proteinExistence type="inferred from homology"/>
<accession>D0LK91</accession>
<feature type="transmembrane region" description="Helical" evidence="19">
    <location>
        <begin position="89"/>
        <end position="112"/>
    </location>
</feature>
<dbReference type="EC" id="2.7.7.41" evidence="6 18"/>
<dbReference type="KEGG" id="hoh:Hoch_0485"/>
<evidence type="ECO:0000256" key="14">
    <source>
        <dbReference type="ARBA" id="ARBA00023098"/>
    </source>
</evidence>
<evidence type="ECO:0000256" key="2">
    <source>
        <dbReference type="ARBA" id="ARBA00004651"/>
    </source>
</evidence>